<sequence>AVSASNEDVSRLYTTGYVNVKPLVHHHPDPFEHYTHVENDGYMSPYVSIQPPPASPRPTSYTKGRASTVHVHQETDVHVVLRPPREVAPPPPRDSRHDTDENTHISAPERITIQLDRPNDLFGPGPGLGLGGLGLGLGSIGIDDVVPIPCPGSLDSGVSEPPFPAPVAQPETTRHTSVSPEDLVRNFNELREQIISCYSDLKDADQLDTAGILLRQEILKPAADIILRDLTEMEAAARKKRPAPAPPVNGVQPQPAAPAADDVTPTARPVPKPRTTKPIAYLRPLQPSTAASGSSSGAATPVGDVAAAPSAAELEARFNALPESAVQLDPTTLKLSPEHSQLAKVLPSEDEDDDEVMTRL</sequence>
<reference evidence="3" key="1">
    <citation type="submission" date="2022-10" db="EMBL/GenBank/DDBJ databases">
        <title>Genome assembly of Pristionchus species.</title>
        <authorList>
            <person name="Yoshida K."/>
            <person name="Sommer R.J."/>
        </authorList>
    </citation>
    <scope>NUCLEOTIDE SEQUENCE [LARGE SCALE GENOMIC DNA]</scope>
    <source>
        <strain evidence="3">RS5460</strain>
    </source>
</reference>
<evidence type="ECO:0000313" key="3">
    <source>
        <dbReference type="Proteomes" id="UP001328107"/>
    </source>
</evidence>
<feature type="compositionally biased region" description="Low complexity" evidence="1">
    <location>
        <begin position="288"/>
        <end position="302"/>
    </location>
</feature>
<dbReference type="Proteomes" id="UP001328107">
    <property type="component" value="Unassembled WGS sequence"/>
</dbReference>
<feature type="region of interest" description="Disordered" evidence="1">
    <location>
        <begin position="329"/>
        <end position="360"/>
    </location>
</feature>
<gene>
    <name evidence="2" type="ORF">PMAYCL1PPCAC_10167</name>
</gene>
<keyword evidence="3" id="KW-1185">Reference proteome</keyword>
<accession>A0AAN4ZKP1</accession>
<feature type="compositionally biased region" description="Low complexity" evidence="1">
    <location>
        <begin position="248"/>
        <end position="269"/>
    </location>
</feature>
<dbReference type="AlphaFoldDB" id="A0AAN4ZKP1"/>
<protein>
    <submittedName>
        <fullName evidence="2">Uncharacterized protein</fullName>
    </submittedName>
</protein>
<feature type="non-terminal residue" evidence="2">
    <location>
        <position position="1"/>
    </location>
</feature>
<comment type="caution">
    <text evidence="2">The sequence shown here is derived from an EMBL/GenBank/DDBJ whole genome shotgun (WGS) entry which is preliminary data.</text>
</comment>
<proteinExistence type="predicted"/>
<feature type="compositionally biased region" description="Basic and acidic residues" evidence="1">
    <location>
        <begin position="93"/>
        <end position="102"/>
    </location>
</feature>
<name>A0AAN4ZKP1_9BILA</name>
<feature type="region of interest" description="Disordered" evidence="1">
    <location>
        <begin position="83"/>
        <end position="102"/>
    </location>
</feature>
<evidence type="ECO:0000256" key="1">
    <source>
        <dbReference type="SAM" id="MobiDB-lite"/>
    </source>
</evidence>
<feature type="compositionally biased region" description="Acidic residues" evidence="1">
    <location>
        <begin position="348"/>
        <end position="360"/>
    </location>
</feature>
<evidence type="ECO:0000313" key="2">
    <source>
        <dbReference type="EMBL" id="GMR39972.1"/>
    </source>
</evidence>
<feature type="region of interest" description="Disordered" evidence="1">
    <location>
        <begin position="237"/>
        <end position="302"/>
    </location>
</feature>
<dbReference type="EMBL" id="BTRK01000003">
    <property type="protein sequence ID" value="GMR39972.1"/>
    <property type="molecule type" value="Genomic_DNA"/>
</dbReference>
<organism evidence="2 3">
    <name type="scientific">Pristionchus mayeri</name>
    <dbReference type="NCBI Taxonomy" id="1317129"/>
    <lineage>
        <taxon>Eukaryota</taxon>
        <taxon>Metazoa</taxon>
        <taxon>Ecdysozoa</taxon>
        <taxon>Nematoda</taxon>
        <taxon>Chromadorea</taxon>
        <taxon>Rhabditida</taxon>
        <taxon>Rhabditina</taxon>
        <taxon>Diplogasteromorpha</taxon>
        <taxon>Diplogasteroidea</taxon>
        <taxon>Neodiplogasteridae</taxon>
        <taxon>Pristionchus</taxon>
    </lineage>
</organism>